<protein>
    <submittedName>
        <fullName evidence="2">AGC-kinase C-terminal domain-containing protein</fullName>
    </submittedName>
</protein>
<name>A0A1I8FR35_9PLAT</name>
<dbReference type="Proteomes" id="UP000095280">
    <property type="component" value="Unplaced"/>
</dbReference>
<keyword evidence="1" id="KW-1185">Reference proteome</keyword>
<dbReference type="AlphaFoldDB" id="A0A1I8FR35"/>
<dbReference type="Gene3D" id="3.30.200.20">
    <property type="entry name" value="Phosphorylase Kinase, domain 1"/>
    <property type="match status" value="1"/>
</dbReference>
<proteinExistence type="predicted"/>
<organism evidence="1 2">
    <name type="scientific">Macrostomum lignano</name>
    <dbReference type="NCBI Taxonomy" id="282301"/>
    <lineage>
        <taxon>Eukaryota</taxon>
        <taxon>Metazoa</taxon>
        <taxon>Spiralia</taxon>
        <taxon>Lophotrochozoa</taxon>
        <taxon>Platyhelminthes</taxon>
        <taxon>Rhabditophora</taxon>
        <taxon>Macrostomorpha</taxon>
        <taxon>Macrostomida</taxon>
        <taxon>Macrostomidae</taxon>
        <taxon>Macrostomum</taxon>
    </lineage>
</organism>
<evidence type="ECO:0000313" key="1">
    <source>
        <dbReference type="Proteomes" id="UP000095280"/>
    </source>
</evidence>
<dbReference type="WBParaSite" id="maker-unitig_43231-snap-gene-0.1-mRNA-1">
    <property type="protein sequence ID" value="maker-unitig_43231-snap-gene-0.1-mRNA-1"/>
    <property type="gene ID" value="maker-unitig_43231-snap-gene-0.1"/>
</dbReference>
<sequence length="134" mass="14684">VKGVHLDDKDQDFYSRFNTGAHPVPGGDDRDECFADLEVYYSASGGLVDSLNPDLPAASPRKACFRSFSAAASGTAEPALPAPLARASQRPDWFNRTRPARKAILLPLERKRKPAYQRLLAASIPSQQQSGSRW</sequence>
<reference evidence="2" key="1">
    <citation type="submission" date="2016-11" db="UniProtKB">
        <authorList>
            <consortium name="WormBaseParasite"/>
        </authorList>
    </citation>
    <scope>IDENTIFICATION</scope>
</reference>
<accession>A0A1I8FR35</accession>
<evidence type="ECO:0000313" key="2">
    <source>
        <dbReference type="WBParaSite" id="maker-unitig_43231-snap-gene-0.1-mRNA-1"/>
    </source>
</evidence>